<protein>
    <recommendedName>
        <fullName evidence="3">Peptidase M15A C-terminal domain-containing protein</fullName>
    </recommendedName>
</protein>
<name>A0AAE3G8X9_9GAMM</name>
<sequence>MELFTGRTAAREAASRWLYGTKTSFGSKDNALKSAQALLFSIGQPEIIRSQCERAHTDGLGYIHDDGRAFTFHPSVLNQLPAELRTYVGCATYLYGDPASADLIKVHTQSAKLTMMHFDDFDGSPLPRMLERIKLNFRHQTIDVFRYGEDHVPPYLYLKSRYIPPDFRYHDEQIDFDEKLLQLGDLDFGGYGPPNHLFESYIRRHRVEVSGFHLVPSTDIPHLDEECGRYHTFRSFIECGETQQRIAIPNAPKQPDSYNALHRLATQIIDPVMDYFGGLDLTFGFCSHHLARAISNRIDPKRDQHSSYELNSRGNLICPRAGAAVDFLIPYEDMLEVAQWIAINTPFDRLYFYGSSYPIHVSIGPRDDRQIVTLQTLPNGKRIPRVISLDKLLNATSIHTTSK</sequence>
<dbReference type="AlphaFoldDB" id="A0AAE3G8X9"/>
<evidence type="ECO:0008006" key="3">
    <source>
        <dbReference type="Google" id="ProtNLM"/>
    </source>
</evidence>
<dbReference type="SUPFAM" id="SSF55166">
    <property type="entry name" value="Hedgehog/DD-peptidase"/>
    <property type="match status" value="1"/>
</dbReference>
<reference evidence="1" key="1">
    <citation type="submission" date="2022-03" db="EMBL/GenBank/DDBJ databases">
        <title>Genomic Encyclopedia of Type Strains, Phase III (KMG-III): the genomes of soil and plant-associated and newly described type strains.</title>
        <authorList>
            <person name="Whitman W."/>
        </authorList>
    </citation>
    <scope>NUCLEOTIDE SEQUENCE</scope>
    <source>
        <strain evidence="1">ANL 6-2</strain>
    </source>
</reference>
<dbReference type="EMBL" id="JALJXV010000010">
    <property type="protein sequence ID" value="MCP1676633.1"/>
    <property type="molecule type" value="Genomic_DNA"/>
</dbReference>
<dbReference type="Proteomes" id="UP001205843">
    <property type="component" value="Unassembled WGS sequence"/>
</dbReference>
<comment type="caution">
    <text evidence="1">The sequence shown here is derived from an EMBL/GenBank/DDBJ whole genome shotgun (WGS) entry which is preliminary data.</text>
</comment>
<accession>A0AAE3G8X9</accession>
<dbReference type="InterPro" id="IPR009045">
    <property type="entry name" value="Zn_M74/Hedgehog-like"/>
</dbReference>
<organism evidence="1 2">
    <name type="scientific">Natronocella acetinitrilica</name>
    <dbReference type="NCBI Taxonomy" id="414046"/>
    <lineage>
        <taxon>Bacteria</taxon>
        <taxon>Pseudomonadati</taxon>
        <taxon>Pseudomonadota</taxon>
        <taxon>Gammaproteobacteria</taxon>
        <taxon>Chromatiales</taxon>
        <taxon>Ectothiorhodospiraceae</taxon>
        <taxon>Natronocella</taxon>
    </lineage>
</organism>
<gene>
    <name evidence="1" type="ORF">J2T57_003804</name>
</gene>
<evidence type="ECO:0000313" key="2">
    <source>
        <dbReference type="Proteomes" id="UP001205843"/>
    </source>
</evidence>
<evidence type="ECO:0000313" key="1">
    <source>
        <dbReference type="EMBL" id="MCP1676633.1"/>
    </source>
</evidence>
<proteinExistence type="predicted"/>
<keyword evidence="2" id="KW-1185">Reference proteome</keyword>